<dbReference type="OrthoDB" id="9805202at2"/>
<keyword evidence="5" id="KW-0560">Oxidoreductase</keyword>
<comment type="subcellular location">
    <subcellularLocation>
        <location evidence="1">Cell envelope</location>
    </subcellularLocation>
</comment>
<dbReference type="InterPro" id="IPR051395">
    <property type="entry name" value="Cytochrome_c_Peroxidase/MauG"/>
</dbReference>
<dbReference type="InterPro" id="IPR009056">
    <property type="entry name" value="Cyt_c-like_dom"/>
</dbReference>
<dbReference type="GO" id="GO:0004130">
    <property type="term" value="F:cytochrome-c peroxidase activity"/>
    <property type="evidence" value="ECO:0007669"/>
    <property type="project" value="TreeGrafter"/>
</dbReference>
<dbReference type="InterPro" id="IPR036909">
    <property type="entry name" value="Cyt_c-like_dom_sf"/>
</dbReference>
<dbReference type="Gene3D" id="1.20.1420.20">
    <property type="entry name" value="M75 peptidase, HXXE motif"/>
    <property type="match status" value="1"/>
</dbReference>
<gene>
    <name evidence="9" type="ORF">SAMN05444372_101338</name>
</gene>
<proteinExistence type="predicted"/>
<dbReference type="GO" id="GO:0009055">
    <property type="term" value="F:electron transfer activity"/>
    <property type="evidence" value="ECO:0007669"/>
    <property type="project" value="InterPro"/>
</dbReference>
<evidence type="ECO:0000256" key="1">
    <source>
        <dbReference type="ARBA" id="ARBA00004196"/>
    </source>
</evidence>
<dbReference type="InterPro" id="IPR038352">
    <property type="entry name" value="Imelysin_sf"/>
</dbReference>
<sequence length="592" mass="67598">MKFFKFSLALLLIITISCKEKESYETVEVTMKSIVEKQLDSLNESLNAISQSKNIAVAKKNFISSRKMYKKVEPFVEYYFQGFSRRINGPALPDVKIDDNVVNEATGFQVIEELIYSNKPIDTAALKSHVAILKTDLLFVRKNLRDLPIQNHHLYELLQHQIIRNATMGITGFDSPVAFESIHETQYSLSGIQENIMHFCKINHIKNGEKISKLFDDSQNYLDKNQDYDTFNRLVFIKNYLMPLSEEVAVIFKDYLKDSPKMIKPFDGTLADLMQGKGLNPDAFSPYADSHSNPAKIKLGKKLFSDVNLSKNNSISCATCHNAEKAFTDGLQFSNSNVHNVSVDRNAPTLYYAGFQRAFFYDLRSQDLENQIEEVMTNKKEFDLSSTEITKQITSNQEYRSLLAKSFPNKKELTPFEIRNAIATYVRSLMPFNSKIDGYFKGKESLTIEEENGFNLFTGKAKCATCHFVPLYNGTIPPWFSISESEVIGVPKSVNWKTAVVDEDLGRYNTNQIEQFRFAFKTPTIRNIEKTAPYMHNGVYKTLDEVVKFYELGGGNGIGMNLEHQTLPFDNLKISEKEKNDIVTFMKTLTDK</sequence>
<feature type="domain" description="Cytochrome c" evidence="8">
    <location>
        <begin position="295"/>
        <end position="430"/>
    </location>
</feature>
<keyword evidence="4" id="KW-0732">Signal</keyword>
<evidence type="ECO:0000259" key="8">
    <source>
        <dbReference type="PROSITE" id="PS51007"/>
    </source>
</evidence>
<accession>A0A1M5FXR5</accession>
<dbReference type="PANTHER" id="PTHR30600:SF10">
    <property type="entry name" value="BLL6722 PROTEIN"/>
    <property type="match status" value="1"/>
</dbReference>
<dbReference type="GO" id="GO:0030313">
    <property type="term" value="C:cell envelope"/>
    <property type="evidence" value="ECO:0007669"/>
    <property type="project" value="UniProtKB-SubCell"/>
</dbReference>
<keyword evidence="2 7" id="KW-0349">Heme</keyword>
<evidence type="ECO:0000256" key="6">
    <source>
        <dbReference type="ARBA" id="ARBA00023004"/>
    </source>
</evidence>
<keyword evidence="10" id="KW-1185">Reference proteome</keyword>
<dbReference type="EMBL" id="FQWF01000001">
    <property type="protein sequence ID" value="SHF95962.1"/>
    <property type="molecule type" value="Genomic_DNA"/>
</dbReference>
<dbReference type="PANTHER" id="PTHR30600">
    <property type="entry name" value="CYTOCHROME C PEROXIDASE-RELATED"/>
    <property type="match status" value="1"/>
</dbReference>
<reference evidence="10" key="1">
    <citation type="submission" date="2016-11" db="EMBL/GenBank/DDBJ databases">
        <authorList>
            <person name="Varghese N."/>
            <person name="Submissions S."/>
        </authorList>
    </citation>
    <scope>NUCLEOTIDE SEQUENCE [LARGE SCALE GENOMIC DNA]</scope>
    <source>
        <strain evidence="10">DSM 17659</strain>
    </source>
</reference>
<evidence type="ECO:0000256" key="7">
    <source>
        <dbReference type="PROSITE-ProRule" id="PRU00433"/>
    </source>
</evidence>
<keyword evidence="9" id="KW-0575">Peroxidase</keyword>
<evidence type="ECO:0000256" key="3">
    <source>
        <dbReference type="ARBA" id="ARBA00022723"/>
    </source>
</evidence>
<evidence type="ECO:0000256" key="2">
    <source>
        <dbReference type="ARBA" id="ARBA00022617"/>
    </source>
</evidence>
<evidence type="ECO:0000256" key="5">
    <source>
        <dbReference type="ARBA" id="ARBA00023002"/>
    </source>
</evidence>
<dbReference type="RefSeq" id="WP_073016533.1">
    <property type="nucleotide sequence ID" value="NZ_FQWF01000001.1"/>
</dbReference>
<dbReference type="PROSITE" id="PS51007">
    <property type="entry name" value="CYTC"/>
    <property type="match status" value="2"/>
</dbReference>
<dbReference type="STRING" id="229205.SAMN05444372_101338"/>
<protein>
    <submittedName>
        <fullName evidence="9">Cytochrome c peroxidase</fullName>
    </submittedName>
</protein>
<feature type="domain" description="Cytochrome c" evidence="8">
    <location>
        <begin position="448"/>
        <end position="590"/>
    </location>
</feature>
<dbReference type="Gene3D" id="1.10.760.10">
    <property type="entry name" value="Cytochrome c-like domain"/>
    <property type="match status" value="2"/>
</dbReference>
<name>A0A1M5FXR5_9FLAO</name>
<organism evidence="9 10">
    <name type="scientific">Flavobacterium micromati</name>
    <dbReference type="NCBI Taxonomy" id="229205"/>
    <lineage>
        <taxon>Bacteria</taxon>
        <taxon>Pseudomonadati</taxon>
        <taxon>Bacteroidota</taxon>
        <taxon>Flavobacteriia</taxon>
        <taxon>Flavobacteriales</taxon>
        <taxon>Flavobacteriaceae</taxon>
        <taxon>Flavobacterium</taxon>
    </lineage>
</organism>
<evidence type="ECO:0000256" key="4">
    <source>
        <dbReference type="ARBA" id="ARBA00022729"/>
    </source>
</evidence>
<dbReference type="InterPro" id="IPR004852">
    <property type="entry name" value="Di-haem_cyt_c_peroxidsae"/>
</dbReference>
<keyword evidence="6 7" id="KW-0408">Iron</keyword>
<evidence type="ECO:0000313" key="10">
    <source>
        <dbReference type="Proteomes" id="UP000184020"/>
    </source>
</evidence>
<dbReference type="SUPFAM" id="SSF46626">
    <property type="entry name" value="Cytochrome c"/>
    <property type="match status" value="2"/>
</dbReference>
<dbReference type="GO" id="GO:0020037">
    <property type="term" value="F:heme binding"/>
    <property type="evidence" value="ECO:0007669"/>
    <property type="project" value="InterPro"/>
</dbReference>
<dbReference type="AlphaFoldDB" id="A0A1M5FXR5"/>
<dbReference type="GO" id="GO:0046872">
    <property type="term" value="F:metal ion binding"/>
    <property type="evidence" value="ECO:0007669"/>
    <property type="project" value="UniProtKB-KW"/>
</dbReference>
<keyword evidence="3 7" id="KW-0479">Metal-binding</keyword>
<evidence type="ECO:0000313" key="9">
    <source>
        <dbReference type="EMBL" id="SHF95962.1"/>
    </source>
</evidence>
<dbReference type="Proteomes" id="UP000184020">
    <property type="component" value="Unassembled WGS sequence"/>
</dbReference>
<dbReference type="Pfam" id="PF03150">
    <property type="entry name" value="CCP_MauG"/>
    <property type="match status" value="1"/>
</dbReference>
<dbReference type="PROSITE" id="PS51257">
    <property type="entry name" value="PROKAR_LIPOPROTEIN"/>
    <property type="match status" value="1"/>
</dbReference>